<dbReference type="InterPro" id="IPR015330">
    <property type="entry name" value="DNA_primase/pol_bifunc_N"/>
</dbReference>
<dbReference type="InParanoid" id="E3IX51"/>
<feature type="domain" description="DNA primase/polymerase bifunctional N-terminal" evidence="2">
    <location>
        <begin position="12"/>
        <end position="170"/>
    </location>
</feature>
<dbReference type="HOGENOM" id="CLU_057861_0_0_11"/>
<evidence type="ECO:0000259" key="2">
    <source>
        <dbReference type="SMART" id="SM00943"/>
    </source>
</evidence>
<dbReference type="InterPro" id="IPR051620">
    <property type="entry name" value="ORF904-like_C"/>
</dbReference>
<evidence type="ECO:0000313" key="4">
    <source>
        <dbReference type="Proteomes" id="UP000002484"/>
    </source>
</evidence>
<dbReference type="AlphaFoldDB" id="E3IX51"/>
<sequence>MSNDRTSHVGPALALARRGMHVFPVRPGSKAPMVKWGTEATVDPEVIAGWWERWPAASIAVACKPSGLTVVDVDGPAGRASWQALTARHGQAPTTSVTTGRDDGGIHYWYRAPHVDPPGNSKGLVGAGIDVRGAGEGAGGMVLAPPSRHPSGRRYQWCDRLSLAELPAWLRRLAQPQPTSQGGEARDVDRRRLRVATDWTGRGEPGAVRRARAWAVAALAGEAADIAGMAADSGRNDALNGAAYKLGRLVGGALLADGDVRQVLADAAAACGLPTAEAARTIASGLAAGVGDPRTAEDVCVGLRRRGMGAA</sequence>
<dbReference type="KEGG" id="fri:FraEuI1c_5839"/>
<dbReference type="PANTHER" id="PTHR35372">
    <property type="entry name" value="ATP BINDING PROTEIN-RELATED"/>
    <property type="match status" value="1"/>
</dbReference>
<dbReference type="RefSeq" id="WP_013426941.1">
    <property type="nucleotide sequence ID" value="NC_014666.1"/>
</dbReference>
<dbReference type="SUPFAM" id="SSF56747">
    <property type="entry name" value="Prim-pol domain"/>
    <property type="match status" value="1"/>
</dbReference>
<dbReference type="CDD" id="cd04859">
    <property type="entry name" value="Prim_Pol"/>
    <property type="match status" value="1"/>
</dbReference>
<keyword evidence="4" id="KW-1185">Reference proteome</keyword>
<evidence type="ECO:0000313" key="3">
    <source>
        <dbReference type="EMBL" id="ADP83823.1"/>
    </source>
</evidence>
<dbReference type="SMART" id="SM00943">
    <property type="entry name" value="Prim-Pol"/>
    <property type="match status" value="1"/>
</dbReference>
<dbReference type="Pfam" id="PF09250">
    <property type="entry name" value="Prim-Pol"/>
    <property type="match status" value="1"/>
</dbReference>
<organism evidence="3 4">
    <name type="scientific">Pseudofrankia inefficax (strain DSM 45817 / CECT 9037 / DDB 130130 / EuI1c)</name>
    <name type="common">Frankia inefficax</name>
    <dbReference type="NCBI Taxonomy" id="298654"/>
    <lineage>
        <taxon>Bacteria</taxon>
        <taxon>Bacillati</taxon>
        <taxon>Actinomycetota</taxon>
        <taxon>Actinomycetes</taxon>
        <taxon>Frankiales</taxon>
        <taxon>Frankiaceae</taxon>
        <taxon>Pseudofrankia</taxon>
    </lineage>
</organism>
<dbReference type="eggNOG" id="COG5519">
    <property type="taxonomic scope" value="Bacteria"/>
</dbReference>
<reference evidence="3 4" key="1">
    <citation type="submission" date="2010-10" db="EMBL/GenBank/DDBJ databases">
        <title>Complete sequence of Frankia sp. EuI1c.</title>
        <authorList>
            <consortium name="US DOE Joint Genome Institute"/>
            <person name="Lucas S."/>
            <person name="Copeland A."/>
            <person name="Lapidus A."/>
            <person name="Cheng J.-F."/>
            <person name="Bruce D."/>
            <person name="Goodwin L."/>
            <person name="Pitluck S."/>
            <person name="Chertkov O."/>
            <person name="Detter J.C."/>
            <person name="Han C."/>
            <person name="Tapia R."/>
            <person name="Land M."/>
            <person name="Hauser L."/>
            <person name="Jeffries C."/>
            <person name="Kyrpides N."/>
            <person name="Ivanova N."/>
            <person name="Mikhailova N."/>
            <person name="Beauchemin N."/>
            <person name="Sen A."/>
            <person name="Sur S.A."/>
            <person name="Gtari M."/>
            <person name="Wall L."/>
            <person name="Tisa L."/>
            <person name="Woyke T."/>
        </authorList>
    </citation>
    <scope>NUCLEOTIDE SEQUENCE [LARGE SCALE GENOMIC DNA]</scope>
    <source>
        <strain evidence="4">DSM 45817 / CECT 9037 / EuI1c</strain>
    </source>
</reference>
<dbReference type="Proteomes" id="UP000002484">
    <property type="component" value="Chromosome"/>
</dbReference>
<proteinExistence type="predicted"/>
<dbReference type="PANTHER" id="PTHR35372:SF2">
    <property type="entry name" value="SF3 HELICASE DOMAIN-CONTAINING PROTEIN"/>
    <property type="match status" value="1"/>
</dbReference>
<dbReference type="EMBL" id="CP002299">
    <property type="protein sequence ID" value="ADP83823.1"/>
    <property type="molecule type" value="Genomic_DNA"/>
</dbReference>
<dbReference type="OrthoDB" id="3218228at2"/>
<dbReference type="STRING" id="298654.FraEuI1c_5839"/>
<gene>
    <name evidence="3" type="ordered locus">FraEuI1c_5839</name>
</gene>
<keyword evidence="1" id="KW-0378">Hydrolase</keyword>
<evidence type="ECO:0000256" key="1">
    <source>
        <dbReference type="ARBA" id="ARBA00022801"/>
    </source>
</evidence>
<name>E3IX51_PSEI1</name>
<dbReference type="GO" id="GO:0016787">
    <property type="term" value="F:hydrolase activity"/>
    <property type="evidence" value="ECO:0007669"/>
    <property type="project" value="UniProtKB-KW"/>
</dbReference>
<accession>E3IX51</accession>
<protein>
    <submittedName>
        <fullName evidence="3">Bifunctional DNA primase/polymerase</fullName>
    </submittedName>
</protein>